<dbReference type="PANTHER" id="PTHR11081">
    <property type="entry name" value="FLAP ENDONUCLEASE FAMILY MEMBER"/>
    <property type="match status" value="1"/>
</dbReference>
<gene>
    <name evidence="6" type="ORF">PANT_13d00018</name>
</gene>
<name>M9M3G0_PSEA3</name>
<dbReference type="Pfam" id="PF12246">
    <property type="entry name" value="MKT1_C"/>
    <property type="match status" value="1"/>
</dbReference>
<dbReference type="PANTHER" id="PTHR11081:SF32">
    <property type="entry name" value="POST-TRANSCRIPTIONAL REGULATOR MKT1"/>
    <property type="match status" value="1"/>
</dbReference>
<feature type="domain" description="XPG N-terminal" evidence="3">
    <location>
        <begin position="2"/>
        <end position="90"/>
    </location>
</feature>
<evidence type="ECO:0000313" key="7">
    <source>
        <dbReference type="Proteomes" id="UP000011976"/>
    </source>
</evidence>
<comment type="similarity">
    <text evidence="2">Belongs to the XPG/RAD2 endonuclease family.</text>
</comment>
<dbReference type="GO" id="GO:0003730">
    <property type="term" value="F:mRNA 3'-UTR binding"/>
    <property type="evidence" value="ECO:0007669"/>
    <property type="project" value="TreeGrafter"/>
</dbReference>
<dbReference type="InterPro" id="IPR006084">
    <property type="entry name" value="XPG/Rad2"/>
</dbReference>
<dbReference type="SUPFAM" id="SSF88723">
    <property type="entry name" value="PIN domain-like"/>
    <property type="match status" value="1"/>
</dbReference>
<dbReference type="CDD" id="cd09902">
    <property type="entry name" value="H3TH_MKT1"/>
    <property type="match status" value="1"/>
</dbReference>
<evidence type="ECO:0000256" key="2">
    <source>
        <dbReference type="ARBA" id="ARBA00024023"/>
    </source>
</evidence>
<dbReference type="InterPro" id="IPR029060">
    <property type="entry name" value="PIN-like_dom_sf"/>
</dbReference>
<dbReference type="InterPro" id="IPR022040">
    <property type="entry name" value="MKT1_N"/>
</dbReference>
<dbReference type="InterPro" id="IPR006085">
    <property type="entry name" value="XPG_DNA_repair_N"/>
</dbReference>
<dbReference type="GO" id="GO:0004518">
    <property type="term" value="F:nuclease activity"/>
    <property type="evidence" value="ECO:0007669"/>
    <property type="project" value="InterPro"/>
</dbReference>
<evidence type="ECO:0000256" key="1">
    <source>
        <dbReference type="ARBA" id="ARBA00022845"/>
    </source>
</evidence>
<evidence type="ECO:0000259" key="5">
    <source>
        <dbReference type="Pfam" id="PF12247"/>
    </source>
</evidence>
<proteinExistence type="inferred from homology"/>
<dbReference type="InterPro" id="IPR022039">
    <property type="entry name" value="MKT1_C"/>
</dbReference>
<dbReference type="GO" id="GO:0006417">
    <property type="term" value="P:regulation of translation"/>
    <property type="evidence" value="ECO:0007669"/>
    <property type="project" value="UniProtKB-KW"/>
</dbReference>
<feature type="domain" description="Post-transcriptional regulator MKT1 C-terminal" evidence="4">
    <location>
        <begin position="436"/>
        <end position="686"/>
    </location>
</feature>
<reference evidence="7" key="1">
    <citation type="journal article" date="2013" name="Genome Announc.">
        <title>Genome sequence of the basidiomycetous yeast Pseudozyma antarctica T-34, a producer of the glycolipid biosurfactants mannosylerythritol lipids.</title>
        <authorList>
            <person name="Morita T."/>
            <person name="Koike H."/>
            <person name="Koyama Y."/>
            <person name="Hagiwara H."/>
            <person name="Ito E."/>
            <person name="Fukuoka T."/>
            <person name="Imura T."/>
            <person name="Machida M."/>
            <person name="Kitamoto D."/>
        </authorList>
    </citation>
    <scope>NUCLEOTIDE SEQUENCE [LARGE SCALE GENOMIC DNA]</scope>
    <source>
        <strain evidence="7">T-34</strain>
    </source>
</reference>
<dbReference type="CDD" id="cd09858">
    <property type="entry name" value="PIN_MKT1"/>
    <property type="match status" value="1"/>
</dbReference>
<sequence>MIRGLQAYLHDRGLTQTCPLSALKDTRLGIDVSFYLKQLLSSPSTSEPLVAALGGAPIALISHIENDLRALEKARIKPVFVLNGIPPNKRARPFSYEDPKVKQRHRAWEAYENGDVDATHSLLSASNSIHHPDLYRLILRAFRHRNVEFLIAPYLASGQLVSLERHSKAYVHSVYGASEILLFDRVDRLITSLNLAESTFQFVSKQAILNELRCNEEQFLDVGLLAGSDLCATFPALQDSSLGAPPPHAGAPPNLRQINELVKQYKGGYSLVAAFEAHPTVLASLTSGHVVEAPPLDNGETEDYRRYVRETLTETPQSPRCVALALAASVLNGFWSSRKLSAVYYFAPSADHGVPHDSAPTLQLINRVNQWNVSNRFIEEELRRQNSSTIDIALCLGATTSDQLASRTKTPRVKMPDGALSALEKKDEIVANAIWRMLELRGFLNHAHLHTPYARALYLALKQTRLNDKLQEPLYLALELLRGGVLHANYFGGRSYSGGPSFGSEAEKRHMLLVMRTVSLLPMTFRPAQWTAPLSRELLVFNSFVKATARSMRGLVEMISMALLLRGDARRGRDDYLDIALSLPFQTDVNTGMGIVVKCFLDGLLAFHDGPVAAENQDDADVVEAKQSVLGMLDETFANVKQVSAELARAFRFWAAVMVAVDTLDAENAISKEVVAQFRDAERWLKPMAKMP</sequence>
<organism evidence="6 7">
    <name type="scientific">Pseudozyma antarctica (strain T-34)</name>
    <name type="common">Yeast</name>
    <name type="synonym">Candida antarctica</name>
    <dbReference type="NCBI Taxonomy" id="1151754"/>
    <lineage>
        <taxon>Eukaryota</taxon>
        <taxon>Fungi</taxon>
        <taxon>Dikarya</taxon>
        <taxon>Basidiomycota</taxon>
        <taxon>Ustilaginomycotina</taxon>
        <taxon>Ustilaginomycetes</taxon>
        <taxon>Ustilaginales</taxon>
        <taxon>Ustilaginaceae</taxon>
        <taxon>Moesziomyces</taxon>
    </lineage>
</organism>
<dbReference type="InterPro" id="IPR037314">
    <property type="entry name" value="MKT1_H3TH"/>
</dbReference>
<dbReference type="OrthoDB" id="17262at2759"/>
<dbReference type="Pfam" id="PF00752">
    <property type="entry name" value="XPG_N"/>
    <property type="match status" value="1"/>
</dbReference>
<dbReference type="Proteomes" id="UP000011976">
    <property type="component" value="Unassembled WGS sequence"/>
</dbReference>
<dbReference type="AlphaFoldDB" id="M9M3G0"/>
<evidence type="ECO:0000313" key="6">
    <source>
        <dbReference type="EMBL" id="GAC74830.1"/>
    </source>
</evidence>
<feature type="domain" description="Post-transcriptional regulator MKT1 N-terminal" evidence="5">
    <location>
        <begin position="279"/>
        <end position="346"/>
    </location>
</feature>
<dbReference type="STRING" id="1151754.M9M3G0"/>
<dbReference type="PRINTS" id="PR00853">
    <property type="entry name" value="XPGRADSUPER"/>
</dbReference>
<protein>
    <submittedName>
        <fullName evidence="6">RNA polymerase II transcription initiation/nucleotide excision repair factor TFIIH, subunit TFB1</fullName>
    </submittedName>
</protein>
<dbReference type="Gene3D" id="3.40.50.1010">
    <property type="entry name" value="5'-nuclease"/>
    <property type="match status" value="1"/>
</dbReference>
<dbReference type="EMBL" id="DF196779">
    <property type="protein sequence ID" value="GAC74830.1"/>
    <property type="molecule type" value="Genomic_DNA"/>
</dbReference>
<accession>M9M3G0</accession>
<evidence type="ECO:0000259" key="3">
    <source>
        <dbReference type="Pfam" id="PF00752"/>
    </source>
</evidence>
<dbReference type="Pfam" id="PF12247">
    <property type="entry name" value="MKT1_N"/>
    <property type="match status" value="1"/>
</dbReference>
<evidence type="ECO:0000259" key="4">
    <source>
        <dbReference type="Pfam" id="PF12246"/>
    </source>
</evidence>
<keyword evidence="1" id="KW-0810">Translation regulation</keyword>